<dbReference type="SUPFAM" id="SSF54862">
    <property type="entry name" value="4Fe-4S ferredoxins"/>
    <property type="match status" value="1"/>
</dbReference>
<evidence type="ECO:0000259" key="1">
    <source>
        <dbReference type="PROSITE" id="PS51085"/>
    </source>
</evidence>
<organism evidence="2 3">
    <name type="scientific">Aeoliella straminimaris</name>
    <dbReference type="NCBI Taxonomy" id="2954799"/>
    <lineage>
        <taxon>Bacteria</taxon>
        <taxon>Pseudomonadati</taxon>
        <taxon>Planctomycetota</taxon>
        <taxon>Planctomycetia</taxon>
        <taxon>Pirellulales</taxon>
        <taxon>Lacipirellulaceae</taxon>
        <taxon>Aeoliella</taxon>
    </lineage>
</organism>
<dbReference type="InterPro" id="IPR036188">
    <property type="entry name" value="FAD/NAD-bd_sf"/>
</dbReference>
<dbReference type="SUPFAM" id="SSF51971">
    <property type="entry name" value="Nucleotide-binding domain"/>
    <property type="match status" value="1"/>
</dbReference>
<protein>
    <submittedName>
        <fullName evidence="2">FAD-dependent oxidoreductase</fullName>
    </submittedName>
</protein>
<dbReference type="Proteomes" id="UP001155241">
    <property type="component" value="Unassembled WGS sequence"/>
</dbReference>
<feature type="domain" description="2Fe-2S ferredoxin-type" evidence="1">
    <location>
        <begin position="1"/>
        <end position="70"/>
    </location>
</feature>
<proteinExistence type="predicted"/>
<dbReference type="PANTHER" id="PTHR42783">
    <property type="entry name" value="GLUTAMATE SYNTHASE [NADPH] SMALL CHAIN"/>
    <property type="match status" value="1"/>
</dbReference>
<dbReference type="Pfam" id="PF14691">
    <property type="entry name" value="Fer4_20"/>
    <property type="match status" value="1"/>
</dbReference>
<name>A0A9X2JJ02_9BACT</name>
<dbReference type="InterPro" id="IPR001041">
    <property type="entry name" value="2Fe-2S_ferredoxin-type"/>
</dbReference>
<keyword evidence="3" id="KW-1185">Reference proteome</keyword>
<dbReference type="Gene3D" id="3.30.70.20">
    <property type="match status" value="1"/>
</dbReference>
<dbReference type="CDD" id="cd00207">
    <property type="entry name" value="fer2"/>
    <property type="match status" value="1"/>
</dbReference>
<accession>A0A9X2JJ02</accession>
<dbReference type="Gene3D" id="3.50.50.60">
    <property type="entry name" value="FAD/NAD(P)-binding domain"/>
    <property type="match status" value="1"/>
</dbReference>
<dbReference type="Pfam" id="PF13459">
    <property type="entry name" value="Fer4_15"/>
    <property type="match status" value="1"/>
</dbReference>
<dbReference type="InterPro" id="IPR009051">
    <property type="entry name" value="Helical_ferredxn"/>
</dbReference>
<dbReference type="InterPro" id="IPR028261">
    <property type="entry name" value="DPD_II"/>
</dbReference>
<dbReference type="AlphaFoldDB" id="A0A9X2JJ02"/>
<dbReference type="PANTHER" id="PTHR42783:SF3">
    <property type="entry name" value="GLUTAMATE SYNTHASE [NADPH] SMALL CHAIN-RELATED"/>
    <property type="match status" value="1"/>
</dbReference>
<sequence length="512" mass="54455">MSVEVPHDATVLQAARKLGIDLPAMCSLADHDPNTSCMCCLVRVDGSDSFVPSCATNVREGMQVESETREVHALRKTGIELLLADHAGDCHAPCQNTCPAKMDIPNMLRLVADGDYLAALATVKRDIALPAILGRVCPEVCEQACRRGQHDSPAAICKIKRFVADRDLESSDPYRPELSTDSGKRVAIVGAGPTGLTAAYHLRQCGHRCTLIDSAASAGGRLQSDFASELPADVLQAEVSAVLSLDVDCQWNQGLASAASLDVLLRDYDAVLLATGRGTPGPDVLLDVERTKSGLRVDAHTRMTSREGLFAAGNAVRPYKLVVQSVAEGKLAAECIDGWLRGALPPDRRHAYETRLARLTNQELCDFCDGAVPTPRVDGRLLSDGASEDAARSEAERCLECDCRALASCLLHHYASMYDCDAQHYRGEGRRFEGRLVGNRVTLEQGKCILCGICVQLAAETSDAAGLAVVHRGVDTRLAPPPGSTIDEALGSAASKCAEACPTGAIITAAGR</sequence>
<dbReference type="Pfam" id="PF13510">
    <property type="entry name" value="Fer2_4"/>
    <property type="match status" value="1"/>
</dbReference>
<dbReference type="GO" id="GO:0016491">
    <property type="term" value="F:oxidoreductase activity"/>
    <property type="evidence" value="ECO:0007669"/>
    <property type="project" value="InterPro"/>
</dbReference>
<comment type="caution">
    <text evidence="2">The sequence shown here is derived from an EMBL/GenBank/DDBJ whole genome shotgun (WGS) entry which is preliminary data.</text>
</comment>
<gene>
    <name evidence="2" type="ORF">NG895_25830</name>
</gene>
<reference evidence="2" key="1">
    <citation type="submission" date="2022-06" db="EMBL/GenBank/DDBJ databases">
        <title>Aeoliella straminimaris, a novel planctomycete from sediments.</title>
        <authorList>
            <person name="Vitorino I.R."/>
            <person name="Lage O.M."/>
        </authorList>
    </citation>
    <scope>NUCLEOTIDE SEQUENCE</scope>
    <source>
        <strain evidence="2">ICT_H6.2</strain>
    </source>
</reference>
<dbReference type="PROSITE" id="PS51085">
    <property type="entry name" value="2FE2S_FER_2"/>
    <property type="match status" value="1"/>
</dbReference>
<dbReference type="InterPro" id="IPR036010">
    <property type="entry name" value="2Fe-2S_ferredoxin-like_sf"/>
</dbReference>
<dbReference type="Gene3D" id="1.10.1060.10">
    <property type="entry name" value="Alpha-helical ferredoxin"/>
    <property type="match status" value="1"/>
</dbReference>
<dbReference type="EMBL" id="JAMXLR010000091">
    <property type="protein sequence ID" value="MCO6047336.1"/>
    <property type="molecule type" value="Genomic_DNA"/>
</dbReference>
<dbReference type="Pfam" id="PF13450">
    <property type="entry name" value="NAD_binding_8"/>
    <property type="match status" value="1"/>
</dbReference>
<evidence type="ECO:0000313" key="3">
    <source>
        <dbReference type="Proteomes" id="UP001155241"/>
    </source>
</evidence>
<evidence type="ECO:0000313" key="2">
    <source>
        <dbReference type="EMBL" id="MCO6047336.1"/>
    </source>
</evidence>
<dbReference type="GO" id="GO:0051536">
    <property type="term" value="F:iron-sulfur cluster binding"/>
    <property type="evidence" value="ECO:0007669"/>
    <property type="project" value="InterPro"/>
</dbReference>
<dbReference type="SUPFAM" id="SSF54292">
    <property type="entry name" value="2Fe-2S ferredoxin-like"/>
    <property type="match status" value="1"/>
</dbReference>